<organism evidence="4 5">
    <name type="scientific">Cetobacterium ceti</name>
    <dbReference type="NCBI Taxonomy" id="180163"/>
    <lineage>
        <taxon>Bacteria</taxon>
        <taxon>Fusobacteriati</taxon>
        <taxon>Fusobacteriota</taxon>
        <taxon>Fusobacteriia</taxon>
        <taxon>Fusobacteriales</taxon>
        <taxon>Fusobacteriaceae</taxon>
        <taxon>Cetobacterium</taxon>
    </lineage>
</organism>
<keyword evidence="4" id="KW-0347">Helicase</keyword>
<dbReference type="SMART" id="SM00487">
    <property type="entry name" value="DEXDc"/>
    <property type="match status" value="1"/>
</dbReference>
<evidence type="ECO:0000256" key="1">
    <source>
        <dbReference type="ARBA" id="ARBA00022801"/>
    </source>
</evidence>
<dbReference type="InterPro" id="IPR027417">
    <property type="entry name" value="P-loop_NTPase"/>
</dbReference>
<dbReference type="InterPro" id="IPR049730">
    <property type="entry name" value="SNF2/RAD54-like_C"/>
</dbReference>
<feature type="domain" description="Helicase ATP-binding" evidence="2">
    <location>
        <begin position="470"/>
        <end position="626"/>
    </location>
</feature>
<dbReference type="RefSeq" id="WP_143311299.1">
    <property type="nucleotide sequence ID" value="NZ_FUWX01000005.1"/>
</dbReference>
<dbReference type="OrthoDB" id="9760715at2"/>
<gene>
    <name evidence="4" type="ORF">SAMN02745174_00722</name>
</gene>
<dbReference type="PROSITE" id="PS51192">
    <property type="entry name" value="HELICASE_ATP_BIND_1"/>
    <property type="match status" value="1"/>
</dbReference>
<dbReference type="EMBL" id="FUWX01000005">
    <property type="protein sequence ID" value="SJZ48672.1"/>
    <property type="molecule type" value="Genomic_DNA"/>
</dbReference>
<evidence type="ECO:0000259" key="3">
    <source>
        <dbReference type="PROSITE" id="PS51194"/>
    </source>
</evidence>
<dbReference type="PROSITE" id="PS51194">
    <property type="entry name" value="HELICASE_CTER"/>
    <property type="match status" value="1"/>
</dbReference>
<dbReference type="InterPro" id="IPR001650">
    <property type="entry name" value="Helicase_C-like"/>
</dbReference>
<dbReference type="PANTHER" id="PTHR10799">
    <property type="entry name" value="SNF2/RAD54 HELICASE FAMILY"/>
    <property type="match status" value="1"/>
</dbReference>
<dbReference type="SMART" id="SM00490">
    <property type="entry name" value="HELICc"/>
    <property type="match status" value="1"/>
</dbReference>
<reference evidence="4 5" key="1">
    <citation type="submission" date="2017-02" db="EMBL/GenBank/DDBJ databases">
        <authorList>
            <person name="Peterson S.W."/>
        </authorList>
    </citation>
    <scope>NUCLEOTIDE SEQUENCE [LARGE SCALE GENOMIC DNA]</scope>
    <source>
        <strain evidence="4 5">ATCC 700028</strain>
    </source>
</reference>
<dbReference type="STRING" id="180163.SAMN02745174_00722"/>
<dbReference type="Pfam" id="PF00176">
    <property type="entry name" value="SNF2-rel_dom"/>
    <property type="match status" value="1"/>
</dbReference>
<keyword evidence="4" id="KW-0547">Nucleotide-binding</keyword>
<evidence type="ECO:0000313" key="4">
    <source>
        <dbReference type="EMBL" id="SJZ48672.1"/>
    </source>
</evidence>
<dbReference type="Gene3D" id="3.40.50.300">
    <property type="entry name" value="P-loop containing nucleotide triphosphate hydrolases"/>
    <property type="match status" value="1"/>
</dbReference>
<keyword evidence="5" id="KW-1185">Reference proteome</keyword>
<keyword evidence="1" id="KW-0378">Hydrolase</keyword>
<dbReference type="Gene3D" id="3.40.50.10810">
    <property type="entry name" value="Tandem AAA-ATPase domain"/>
    <property type="match status" value="1"/>
</dbReference>
<name>A0A1T4L1R1_9FUSO</name>
<keyword evidence="4" id="KW-0067">ATP-binding</keyword>
<accession>A0A1T4L1R1</accession>
<proteinExistence type="predicted"/>
<dbReference type="GO" id="GO:0004386">
    <property type="term" value="F:helicase activity"/>
    <property type="evidence" value="ECO:0007669"/>
    <property type="project" value="UniProtKB-KW"/>
</dbReference>
<protein>
    <submittedName>
        <fullName evidence="4">Helicase conserved C-terminal domain-containing protein</fullName>
    </submittedName>
</protein>
<dbReference type="CDD" id="cd18793">
    <property type="entry name" value="SF2_C_SNF"/>
    <property type="match status" value="1"/>
</dbReference>
<sequence>MRKNSVTLENRIYFMLKIDEKGPYITAVDSQGAVVTELDNREEYDLSSNKILEFIREIKNDSFFIDWESDLKELYVEENPEILDLLQENNYFVDENFNFISWKLEGNVIGLVINESENKEGYLTPELILNHEIKNFKVITEEFLYSDCVLYKIENFADGIHFLNDITRDFPESEIEKIITLANCYFKDLEIEYLDYNLEPGEVKKIVPQLIIEKISQDNSLYLKISIMISTMDYEFLKGHRAEEALVLNKSEKKINICPLNLDLLKEVVDDIVKVLSKHQRSVKIKGGYYIDEDNYIILQEKLAREFITKELLQLASKYKVVGTDKLRKYNIKAVKPKVVGTFKHSIDFLEGDVQLEIEGEKFSILDVLNSFKKDSYIVLSDGTNALINRKYIEKLERVFKNNNDENVKISFFDLPIIDDLIEDKIFSDELNKSKEFFLGINGIKDYPTPMPSIKATLREYQEYGYKWLKYLMDNKLGGCLADDMGLGKTLQAITLIAKLHENVGKKTLVIMPKSLIYNWESEIHRFSPQLKCGIYYGNFRNLDVLKENDVVLTTYGTIRNDIETLRGENFDLIILDESQNIKNVNAQTTKAVMLLNGKYRLALSGTPIENNLGELYSLFRFLNPAMFGTLEEFNNYYGNPIQRDNDQEAIEELKRKIYPFILRRVKKEVLKDLPEKIEKTLFIEMNNEQRKLYEERRSYYYKMIHSQIKEQGIGKTQFFILQALNELRQITSCPEVKNSLVNSSKREVLINNIKDAVENDHKVLVFTNYITSIENICKDLDDYGIKYLSMTGATKDRQGLVNKFQKDKKYKVFVMTLKTGGVGLNLTAADTIFIYDPWWNKTVENQAVDRAYRLGQDRTVFSYKLILKDTIEEKILKLQESKSQLLDNLIADEGASIKTLTEKDIEFILGD</sequence>
<dbReference type="AlphaFoldDB" id="A0A1T4L1R1"/>
<feature type="domain" description="Helicase C-terminal" evidence="3">
    <location>
        <begin position="750"/>
        <end position="906"/>
    </location>
</feature>
<dbReference type="CDD" id="cd18012">
    <property type="entry name" value="DEXQc_arch_SWI2_SNF2"/>
    <property type="match status" value="1"/>
</dbReference>
<dbReference type="Pfam" id="PF00271">
    <property type="entry name" value="Helicase_C"/>
    <property type="match status" value="1"/>
</dbReference>
<dbReference type="InterPro" id="IPR038718">
    <property type="entry name" value="SNF2-like_sf"/>
</dbReference>
<dbReference type="GO" id="GO:0005524">
    <property type="term" value="F:ATP binding"/>
    <property type="evidence" value="ECO:0007669"/>
    <property type="project" value="InterPro"/>
</dbReference>
<evidence type="ECO:0000313" key="5">
    <source>
        <dbReference type="Proteomes" id="UP000191153"/>
    </source>
</evidence>
<evidence type="ECO:0000259" key="2">
    <source>
        <dbReference type="PROSITE" id="PS51192"/>
    </source>
</evidence>
<dbReference type="InterPro" id="IPR014001">
    <property type="entry name" value="Helicase_ATP-bd"/>
</dbReference>
<dbReference type="GO" id="GO:0016787">
    <property type="term" value="F:hydrolase activity"/>
    <property type="evidence" value="ECO:0007669"/>
    <property type="project" value="UniProtKB-KW"/>
</dbReference>
<dbReference type="SUPFAM" id="SSF52540">
    <property type="entry name" value="P-loop containing nucleoside triphosphate hydrolases"/>
    <property type="match status" value="2"/>
</dbReference>
<dbReference type="Proteomes" id="UP000191153">
    <property type="component" value="Unassembled WGS sequence"/>
</dbReference>
<dbReference type="InterPro" id="IPR000330">
    <property type="entry name" value="SNF2_N"/>
</dbReference>